<keyword evidence="2" id="KW-1185">Reference proteome</keyword>
<dbReference type="Pfam" id="PF20181">
    <property type="entry name" value="DUF6544"/>
    <property type="match status" value="1"/>
</dbReference>
<dbReference type="InterPro" id="IPR046674">
    <property type="entry name" value="DUF6544"/>
</dbReference>
<name>A0ABP8WYX8_9PSEU</name>
<accession>A0ABP8WYX8</accession>
<evidence type="ECO:0000313" key="1">
    <source>
        <dbReference type="EMBL" id="GAA4696133.1"/>
    </source>
</evidence>
<sequence>MRLHLRAAARRVPPLRTATRLDAAVAAPALPWDPAERPVVTEEELAALPVPAQRHLRAMRVVGRPRPRAFRVRLRGRFRLRRTGNWLPCEAWQYTLADPVTRVFAMQLRVGGVIPMLGTDTYAAGRGRMRGTLLGLVPVVDGRGPEFDLGELATWVDDACLLAPAMLLTPAATWRPVDDSSFDVVVTDSGLAVTVRLTVDARGLPTDVSTTDRFCALPSGPVRAR</sequence>
<dbReference type="RefSeq" id="WP_345381893.1">
    <property type="nucleotide sequence ID" value="NZ_BAABIC010000012.1"/>
</dbReference>
<gene>
    <name evidence="1" type="ORF">GCM10023215_37650</name>
</gene>
<reference evidence="2" key="1">
    <citation type="journal article" date="2019" name="Int. J. Syst. Evol. Microbiol.">
        <title>The Global Catalogue of Microorganisms (GCM) 10K type strain sequencing project: providing services to taxonomists for standard genome sequencing and annotation.</title>
        <authorList>
            <consortium name="The Broad Institute Genomics Platform"/>
            <consortium name="The Broad Institute Genome Sequencing Center for Infectious Disease"/>
            <person name="Wu L."/>
            <person name="Ma J."/>
        </authorList>
    </citation>
    <scope>NUCLEOTIDE SEQUENCE [LARGE SCALE GENOMIC DNA]</scope>
    <source>
        <strain evidence="2">JCM 18055</strain>
    </source>
</reference>
<dbReference type="Proteomes" id="UP001500325">
    <property type="component" value="Unassembled WGS sequence"/>
</dbReference>
<comment type="caution">
    <text evidence="1">The sequence shown here is derived from an EMBL/GenBank/DDBJ whole genome shotgun (WGS) entry which is preliminary data.</text>
</comment>
<dbReference type="EMBL" id="BAABIC010000012">
    <property type="protein sequence ID" value="GAA4696133.1"/>
    <property type="molecule type" value="Genomic_DNA"/>
</dbReference>
<evidence type="ECO:0000313" key="2">
    <source>
        <dbReference type="Proteomes" id="UP001500325"/>
    </source>
</evidence>
<organism evidence="1 2">
    <name type="scientific">Pseudonocardia yuanmonensis</name>
    <dbReference type="NCBI Taxonomy" id="1095914"/>
    <lineage>
        <taxon>Bacteria</taxon>
        <taxon>Bacillati</taxon>
        <taxon>Actinomycetota</taxon>
        <taxon>Actinomycetes</taxon>
        <taxon>Pseudonocardiales</taxon>
        <taxon>Pseudonocardiaceae</taxon>
        <taxon>Pseudonocardia</taxon>
    </lineage>
</organism>
<protein>
    <submittedName>
        <fullName evidence="1">Uncharacterized protein</fullName>
    </submittedName>
</protein>
<proteinExistence type="predicted"/>